<evidence type="ECO:0000313" key="2">
    <source>
        <dbReference type="Proteomes" id="UP000663873"/>
    </source>
</evidence>
<evidence type="ECO:0000313" key="1">
    <source>
        <dbReference type="EMBL" id="CAF4989045.1"/>
    </source>
</evidence>
<dbReference type="SUPFAM" id="SSF54928">
    <property type="entry name" value="RNA-binding domain, RBD"/>
    <property type="match status" value="1"/>
</dbReference>
<dbReference type="EMBL" id="CAJOBP010105923">
    <property type="protein sequence ID" value="CAF4989045.1"/>
    <property type="molecule type" value="Genomic_DNA"/>
</dbReference>
<dbReference type="Gene3D" id="3.30.70.330">
    <property type="match status" value="1"/>
</dbReference>
<reference evidence="1" key="1">
    <citation type="submission" date="2021-02" db="EMBL/GenBank/DDBJ databases">
        <authorList>
            <person name="Nowell W R."/>
        </authorList>
    </citation>
    <scope>NUCLEOTIDE SEQUENCE</scope>
</reference>
<comment type="caution">
    <text evidence="1">The sequence shown here is derived from an EMBL/GenBank/DDBJ whole genome shotgun (WGS) entry which is preliminary data.</text>
</comment>
<dbReference type="AlphaFoldDB" id="A0A821ZYL7"/>
<protein>
    <submittedName>
        <fullName evidence="1">Uncharacterized protein</fullName>
    </submittedName>
</protein>
<dbReference type="GO" id="GO:0003676">
    <property type="term" value="F:nucleic acid binding"/>
    <property type="evidence" value="ECO:0007669"/>
    <property type="project" value="InterPro"/>
</dbReference>
<proteinExistence type="predicted"/>
<dbReference type="Pfam" id="PF23085">
    <property type="entry name" value="RRM_PARP14_3"/>
    <property type="match status" value="1"/>
</dbReference>
<accession>A0A821ZYL7</accession>
<dbReference type="Proteomes" id="UP000663873">
    <property type="component" value="Unassembled WGS sequence"/>
</dbReference>
<dbReference type="InterPro" id="IPR035979">
    <property type="entry name" value="RBD_domain_sf"/>
</dbReference>
<dbReference type="InterPro" id="IPR012677">
    <property type="entry name" value="Nucleotide-bd_a/b_plait_sf"/>
</dbReference>
<organism evidence="1 2">
    <name type="scientific">Rotaria socialis</name>
    <dbReference type="NCBI Taxonomy" id="392032"/>
    <lineage>
        <taxon>Eukaryota</taxon>
        <taxon>Metazoa</taxon>
        <taxon>Spiralia</taxon>
        <taxon>Gnathifera</taxon>
        <taxon>Rotifera</taxon>
        <taxon>Eurotatoria</taxon>
        <taxon>Bdelloidea</taxon>
        <taxon>Philodinida</taxon>
        <taxon>Philodinidae</taxon>
        <taxon>Rotaria</taxon>
    </lineage>
</organism>
<feature type="non-terminal residue" evidence="1">
    <location>
        <position position="49"/>
    </location>
</feature>
<name>A0A821ZYL7_9BILA</name>
<sequence>MIRNLPSDISRDVLELYFSNRRRSNGGQVIDVTLYDEHQHALVTFADHK</sequence>
<gene>
    <name evidence="1" type="ORF">UJA718_LOCUS49726</name>
</gene>
<keyword evidence="2" id="KW-1185">Reference proteome</keyword>